<dbReference type="EMBL" id="BKCJ010437516">
    <property type="protein sequence ID" value="GFA51500.1"/>
    <property type="molecule type" value="Genomic_DNA"/>
</dbReference>
<proteinExistence type="predicted"/>
<dbReference type="AlphaFoldDB" id="A0A699JSJ8"/>
<comment type="caution">
    <text evidence="2">The sequence shown here is derived from an EMBL/GenBank/DDBJ whole genome shotgun (WGS) entry which is preliminary data.</text>
</comment>
<dbReference type="InterPro" id="IPR057670">
    <property type="entry name" value="SH3_retrovirus"/>
</dbReference>
<reference evidence="2" key="1">
    <citation type="journal article" date="2019" name="Sci. Rep.">
        <title>Draft genome of Tanacetum cinerariifolium, the natural source of mosquito coil.</title>
        <authorList>
            <person name="Yamashiro T."/>
            <person name="Shiraishi A."/>
            <person name="Satake H."/>
            <person name="Nakayama K."/>
        </authorList>
    </citation>
    <scope>NUCLEOTIDE SEQUENCE</scope>
</reference>
<evidence type="ECO:0000313" key="2">
    <source>
        <dbReference type="EMBL" id="GFA51500.1"/>
    </source>
</evidence>
<gene>
    <name evidence="2" type="ORF">Tci_623472</name>
</gene>
<feature type="domain" description="Retroviral polymerase SH3-like" evidence="1">
    <location>
        <begin position="69"/>
        <end position="123"/>
    </location>
</feature>
<evidence type="ECO:0000259" key="1">
    <source>
        <dbReference type="Pfam" id="PF25597"/>
    </source>
</evidence>
<dbReference type="Pfam" id="PF25597">
    <property type="entry name" value="SH3_retrovirus"/>
    <property type="match status" value="1"/>
</dbReference>
<protein>
    <submittedName>
        <fullName evidence="2">Retrovirus-related Pol polyprotein from transposon TNT 1-94</fullName>
    </submittedName>
</protein>
<sequence>MKALYTPPLTIMSLITSKERYIREPIWYLDSRCSRSMTGVKSYLYKYVEQPGPKERIPDIGYFHVFGYLVFIQNHKDYLGKFDAKADDGYFLGYSSVSNAFRVYNTRRQQIKETYHVTFDESIEAIRFTNTSVDEIEIDDSSIYAPDEFQEDDLSRQYQVDSDVSYYIIPHGRLLIKITQENHVLEVIASNEPEIPHTKDTKGPPDLISTEGIHEQNIQNDQIITHPLMHHQGTILKVLDPLPNLQSLMSLSLTS</sequence>
<accession>A0A699JSJ8</accession>
<name>A0A699JSJ8_TANCI</name>
<organism evidence="2">
    <name type="scientific">Tanacetum cinerariifolium</name>
    <name type="common">Dalmatian daisy</name>
    <name type="synonym">Chrysanthemum cinerariifolium</name>
    <dbReference type="NCBI Taxonomy" id="118510"/>
    <lineage>
        <taxon>Eukaryota</taxon>
        <taxon>Viridiplantae</taxon>
        <taxon>Streptophyta</taxon>
        <taxon>Embryophyta</taxon>
        <taxon>Tracheophyta</taxon>
        <taxon>Spermatophyta</taxon>
        <taxon>Magnoliopsida</taxon>
        <taxon>eudicotyledons</taxon>
        <taxon>Gunneridae</taxon>
        <taxon>Pentapetalae</taxon>
        <taxon>asterids</taxon>
        <taxon>campanulids</taxon>
        <taxon>Asterales</taxon>
        <taxon>Asteraceae</taxon>
        <taxon>Asteroideae</taxon>
        <taxon>Anthemideae</taxon>
        <taxon>Anthemidinae</taxon>
        <taxon>Tanacetum</taxon>
    </lineage>
</organism>